<evidence type="ECO:0000313" key="2">
    <source>
        <dbReference type="Proteomes" id="UP000539473"/>
    </source>
</evidence>
<gene>
    <name evidence="1" type="ORF">HNQ07_003808</name>
</gene>
<dbReference type="Proteomes" id="UP000539473">
    <property type="component" value="Unassembled WGS sequence"/>
</dbReference>
<feature type="non-terminal residue" evidence="1">
    <location>
        <position position="35"/>
    </location>
</feature>
<proteinExistence type="predicted"/>
<accession>A0A7W8KHP7</accession>
<reference evidence="1 2" key="1">
    <citation type="submission" date="2020-08" db="EMBL/GenBank/DDBJ databases">
        <title>Genomic Encyclopedia of Type Strains, Phase IV (KMG-IV): sequencing the most valuable type-strain genomes for metagenomic binning, comparative biology and taxonomic classification.</title>
        <authorList>
            <person name="Goeker M."/>
        </authorList>
    </citation>
    <scope>NUCLEOTIDE SEQUENCE [LARGE SCALE GENOMIC DNA]</scope>
    <source>
        <strain evidence="1 2">DSM 27521</strain>
    </source>
</reference>
<comment type="caution">
    <text evidence="1">The sequence shown here is derived from an EMBL/GenBank/DDBJ whole genome shotgun (WGS) entry which is preliminary data.</text>
</comment>
<evidence type="ECO:0000313" key="1">
    <source>
        <dbReference type="EMBL" id="MBB5378302.1"/>
    </source>
</evidence>
<protein>
    <submittedName>
        <fullName evidence="1">Uncharacterized protein</fullName>
    </submittedName>
</protein>
<dbReference type="EMBL" id="JACHFK010000012">
    <property type="protein sequence ID" value="MBB5378302.1"/>
    <property type="molecule type" value="Genomic_DNA"/>
</dbReference>
<sequence length="35" mass="4145">MWVWPVLFLSLFGGEAHDNPDEKSENCEVYARFTR</sequence>
<dbReference type="AlphaFoldDB" id="A0A7W8KHP7"/>
<name>A0A7W8KHP7_9DEIO</name>
<organism evidence="1 2">
    <name type="scientific">Deinococcus metalli</name>
    <dbReference type="NCBI Taxonomy" id="1141878"/>
    <lineage>
        <taxon>Bacteria</taxon>
        <taxon>Thermotogati</taxon>
        <taxon>Deinococcota</taxon>
        <taxon>Deinococci</taxon>
        <taxon>Deinococcales</taxon>
        <taxon>Deinococcaceae</taxon>
        <taxon>Deinococcus</taxon>
    </lineage>
</organism>